<evidence type="ECO:0000259" key="2">
    <source>
        <dbReference type="Pfam" id="PF00646"/>
    </source>
</evidence>
<feature type="domain" description="KIB1-4 beta-propeller" evidence="3">
    <location>
        <begin position="133"/>
        <end position="424"/>
    </location>
</feature>
<name>A0A835ARX9_9POAL</name>
<dbReference type="Pfam" id="PF03478">
    <property type="entry name" value="Beta-prop_KIB1-4"/>
    <property type="match status" value="1"/>
</dbReference>
<dbReference type="Gramene" id="Dexi8A01G0013980.1">
    <property type="protein sequence ID" value="Dexi8A01G0013980.1:cds"/>
    <property type="gene ID" value="Dexi8A01G0013980"/>
</dbReference>
<feature type="domain" description="F-box" evidence="2">
    <location>
        <begin position="64"/>
        <end position="100"/>
    </location>
</feature>
<proteinExistence type="predicted"/>
<dbReference type="PANTHER" id="PTHR33110">
    <property type="entry name" value="F-BOX/KELCH-REPEAT PROTEIN-RELATED"/>
    <property type="match status" value="1"/>
</dbReference>
<dbReference type="OrthoDB" id="642536at2759"/>
<evidence type="ECO:0008006" key="6">
    <source>
        <dbReference type="Google" id="ProtNLM"/>
    </source>
</evidence>
<protein>
    <recommendedName>
        <fullName evidence="6">DUF295 domain-containing protein</fullName>
    </recommendedName>
</protein>
<dbReference type="EMBL" id="JACEFO010002208">
    <property type="protein sequence ID" value="KAF8673181.1"/>
    <property type="molecule type" value="Genomic_DNA"/>
</dbReference>
<dbReference type="Gene3D" id="1.20.1280.50">
    <property type="match status" value="1"/>
</dbReference>
<evidence type="ECO:0000259" key="3">
    <source>
        <dbReference type="Pfam" id="PF03478"/>
    </source>
</evidence>
<accession>A0A835ARX9</accession>
<evidence type="ECO:0000256" key="1">
    <source>
        <dbReference type="SAM" id="MobiDB-lite"/>
    </source>
</evidence>
<dbReference type="InterPro" id="IPR036047">
    <property type="entry name" value="F-box-like_dom_sf"/>
</dbReference>
<sequence length="460" mass="50465">MDAGKGTSAEKNHHASLPVCARNGGKASRSRAAAPAQTWCSTKCASASETPKSDDAQEPQHRPWADLPLDILGVVVGRLALVEDRARLRSVCRPWRAAASLHRHPPPPLPMLVMSDFSFASFCAEGTLTGAHRRVPLPERETTSDGSVHCVGSSEGWLVCVERNKGPYFCDLRCFLMNPFSLKIIHLPPPSVCAWHFGAYRRSLPVVNGSGVVNCTINAAQCVMSFCKVVLSTSPDSGSKCIAVAICIVKGSVKLAFWQSGMMTWCVCDGDCITEFIDIVFCQRKLYMLSSSEFTTNLIAFDICEDNKSLMISRVEGSVVDLPVVTDIYYETLSIVVEWRGKLLMVCKCSGDTEFGHMIVKFRVFEADLSTNPVRCTEIKDLDGDCIFISPCNSKSFRSSDYDGVGEDLVYLIDGELRPENSVYNMKDGTVASLAADELDDKFWVPGGGLMNATWFYPPE</sequence>
<dbReference type="Proteomes" id="UP000636709">
    <property type="component" value="Unassembled WGS sequence"/>
</dbReference>
<keyword evidence="5" id="KW-1185">Reference proteome</keyword>
<organism evidence="4 5">
    <name type="scientific">Digitaria exilis</name>
    <dbReference type="NCBI Taxonomy" id="1010633"/>
    <lineage>
        <taxon>Eukaryota</taxon>
        <taxon>Viridiplantae</taxon>
        <taxon>Streptophyta</taxon>
        <taxon>Embryophyta</taxon>
        <taxon>Tracheophyta</taxon>
        <taxon>Spermatophyta</taxon>
        <taxon>Magnoliopsida</taxon>
        <taxon>Liliopsida</taxon>
        <taxon>Poales</taxon>
        <taxon>Poaceae</taxon>
        <taxon>PACMAD clade</taxon>
        <taxon>Panicoideae</taxon>
        <taxon>Panicodae</taxon>
        <taxon>Paniceae</taxon>
        <taxon>Anthephorinae</taxon>
        <taxon>Digitaria</taxon>
    </lineage>
</organism>
<dbReference type="SUPFAM" id="SSF81383">
    <property type="entry name" value="F-box domain"/>
    <property type="match status" value="1"/>
</dbReference>
<gene>
    <name evidence="4" type="ORF">HU200_048730</name>
</gene>
<dbReference type="InterPro" id="IPR001810">
    <property type="entry name" value="F-box_dom"/>
</dbReference>
<evidence type="ECO:0000313" key="4">
    <source>
        <dbReference type="EMBL" id="KAF8673181.1"/>
    </source>
</evidence>
<comment type="caution">
    <text evidence="4">The sequence shown here is derived from an EMBL/GenBank/DDBJ whole genome shotgun (WGS) entry which is preliminary data.</text>
</comment>
<reference evidence="4" key="1">
    <citation type="submission" date="2020-07" db="EMBL/GenBank/DDBJ databases">
        <title>Genome sequence and genetic diversity analysis of an under-domesticated orphan crop, white fonio (Digitaria exilis).</title>
        <authorList>
            <person name="Bennetzen J.L."/>
            <person name="Chen S."/>
            <person name="Ma X."/>
            <person name="Wang X."/>
            <person name="Yssel A.E.J."/>
            <person name="Chaluvadi S.R."/>
            <person name="Johnson M."/>
            <person name="Gangashetty P."/>
            <person name="Hamidou F."/>
            <person name="Sanogo M.D."/>
            <person name="Zwaenepoel A."/>
            <person name="Wallace J."/>
            <person name="Van De Peer Y."/>
            <person name="Van Deynze A."/>
        </authorList>
    </citation>
    <scope>NUCLEOTIDE SEQUENCE</scope>
    <source>
        <tissue evidence="4">Leaves</tissue>
    </source>
</reference>
<dbReference type="InterPro" id="IPR005174">
    <property type="entry name" value="KIB1-4_b-propeller"/>
</dbReference>
<dbReference type="PANTHER" id="PTHR33110:SF42">
    <property type="entry name" value="F-BOX DOMAIN-CONTAINING PROTEIN"/>
    <property type="match status" value="1"/>
</dbReference>
<evidence type="ECO:0000313" key="5">
    <source>
        <dbReference type="Proteomes" id="UP000636709"/>
    </source>
</evidence>
<dbReference type="Pfam" id="PF00646">
    <property type="entry name" value="F-box"/>
    <property type="match status" value="1"/>
</dbReference>
<feature type="region of interest" description="Disordered" evidence="1">
    <location>
        <begin position="1"/>
        <end position="38"/>
    </location>
</feature>
<dbReference type="AlphaFoldDB" id="A0A835ARX9"/>